<protein>
    <submittedName>
        <fullName evidence="3">Mitochondrial DUF4536</fullName>
    </submittedName>
</protein>
<keyword evidence="4" id="KW-1185">Reference proteome</keyword>
<accession>A0AAF0AYF4</accession>
<dbReference type="GeneID" id="80878199"/>
<dbReference type="RefSeq" id="XP_056039770.1">
    <property type="nucleotide sequence ID" value="XM_056183510.1"/>
</dbReference>
<dbReference type="InterPro" id="IPR028036">
    <property type="entry name" value="DMAC1-like_dom"/>
</dbReference>
<dbReference type="EMBL" id="CP115613">
    <property type="protein sequence ID" value="WBW75527.1"/>
    <property type="molecule type" value="Genomic_DNA"/>
</dbReference>
<evidence type="ECO:0000256" key="1">
    <source>
        <dbReference type="SAM" id="Phobius"/>
    </source>
</evidence>
<feature type="domain" description="Distal membrane-arm assembly complex protein 1-like" evidence="2">
    <location>
        <begin position="21"/>
        <end position="70"/>
    </location>
</feature>
<sequence>MSASQSESPVDLKDPKFEQYDCLPCRLIGAAAFTGLGAYAYWQSNIPRGTPFYRTKRLGILSLATGFMSAGFYRLIN</sequence>
<dbReference type="PANTHER" id="PTHR28048">
    <property type="entry name" value="ACR195WP"/>
    <property type="match status" value="1"/>
</dbReference>
<organism evidence="3 4">
    <name type="scientific">Schizosaccharomyces osmophilus</name>
    <dbReference type="NCBI Taxonomy" id="2545709"/>
    <lineage>
        <taxon>Eukaryota</taxon>
        <taxon>Fungi</taxon>
        <taxon>Dikarya</taxon>
        <taxon>Ascomycota</taxon>
        <taxon>Taphrinomycotina</taxon>
        <taxon>Schizosaccharomycetes</taxon>
        <taxon>Schizosaccharomycetales</taxon>
        <taxon>Schizosaccharomycetaceae</taxon>
        <taxon>Schizosaccharomyces</taxon>
    </lineage>
</organism>
<keyword evidence="1" id="KW-0472">Membrane</keyword>
<evidence type="ECO:0000313" key="4">
    <source>
        <dbReference type="Proteomes" id="UP001212411"/>
    </source>
</evidence>
<dbReference type="Proteomes" id="UP001212411">
    <property type="component" value="Chromosome 3"/>
</dbReference>
<keyword evidence="1" id="KW-0812">Transmembrane</keyword>
<dbReference type="AlphaFoldDB" id="A0AAF0AYF4"/>
<name>A0AAF0AYF4_9SCHI</name>
<feature type="transmembrane region" description="Helical" evidence="1">
    <location>
        <begin position="58"/>
        <end position="76"/>
    </location>
</feature>
<dbReference type="KEGG" id="som:SOMG_04731"/>
<dbReference type="PANTHER" id="PTHR28048:SF1">
    <property type="entry name" value="ACR195WP"/>
    <property type="match status" value="1"/>
</dbReference>
<reference evidence="3 4" key="1">
    <citation type="journal article" date="2023" name="G3 (Bethesda)">
        <title>A high-quality reference genome for the fission yeast Schizosaccharomyces osmophilus.</title>
        <authorList>
            <person name="Jia G.S."/>
            <person name="Zhang W.C."/>
            <person name="Liang Y."/>
            <person name="Liu X.H."/>
            <person name="Rhind N."/>
            <person name="Pidoux A."/>
            <person name="Brysch-Herzberg M."/>
            <person name="Du L.L."/>
        </authorList>
    </citation>
    <scope>NUCLEOTIDE SEQUENCE [LARGE SCALE GENOMIC DNA]</scope>
    <source>
        <strain evidence="3 4">CBS 15793</strain>
    </source>
</reference>
<dbReference type="InterPro" id="IPR053092">
    <property type="entry name" value="Mitochondrial_unc_protein"/>
</dbReference>
<evidence type="ECO:0000259" key="2">
    <source>
        <dbReference type="Pfam" id="PF15055"/>
    </source>
</evidence>
<evidence type="ECO:0000313" key="3">
    <source>
        <dbReference type="EMBL" id="WBW75527.1"/>
    </source>
</evidence>
<proteinExistence type="predicted"/>
<keyword evidence="1" id="KW-1133">Transmembrane helix</keyword>
<gene>
    <name evidence="3" type="primary">tam6</name>
    <name evidence="3" type="ORF">SOMG_04731</name>
</gene>
<dbReference type="Pfam" id="PF15055">
    <property type="entry name" value="DMAC1_Dmo2"/>
    <property type="match status" value="1"/>
</dbReference>